<proteinExistence type="predicted"/>
<sequence length="233" mass="25008">MPRLPEGIRLASKVSYTVPCAAWFRDAVTALAEARGVNAADLARSILLALPAAAVDAAPDPGEPGAGDRETVILKSGPAAGRPWRRKPRLQIRMAEGSSPARIRRALGLALALAEGRIDLAIDPKRPPEPRAPTVQDPAIAEALARLARTEEENHRLRATVAALAFTPLPGGIRCREEALHVLGFPPNVKPAFATVRSRFRALATIHHPDSPTGNHERMSQLNAALDFLRRIG</sequence>
<evidence type="ECO:0000313" key="1">
    <source>
        <dbReference type="EMBL" id="SBW08231.1"/>
    </source>
</evidence>
<protein>
    <submittedName>
        <fullName evidence="1">DnaJ-class molecular chaperone</fullName>
    </submittedName>
</protein>
<dbReference type="InterPro" id="IPR036869">
    <property type="entry name" value="J_dom_sf"/>
</dbReference>
<dbReference type="Gene3D" id="1.10.287.110">
    <property type="entry name" value="DnaJ domain"/>
    <property type="match status" value="1"/>
</dbReference>
<organism evidence="1">
    <name type="scientific">uncultured Alphaproteobacteria bacterium</name>
    <dbReference type="NCBI Taxonomy" id="91750"/>
    <lineage>
        <taxon>Bacteria</taxon>
        <taxon>Pseudomonadati</taxon>
        <taxon>Pseudomonadota</taxon>
        <taxon>Alphaproteobacteria</taxon>
        <taxon>environmental samples</taxon>
    </lineage>
</organism>
<accession>A0A212K940</accession>
<dbReference type="EMBL" id="FLUO01000001">
    <property type="protein sequence ID" value="SBW08231.1"/>
    <property type="molecule type" value="Genomic_DNA"/>
</dbReference>
<reference evidence="1" key="1">
    <citation type="submission" date="2016-04" db="EMBL/GenBank/DDBJ databases">
        <authorList>
            <person name="Evans L.H."/>
            <person name="Alamgir A."/>
            <person name="Owens N."/>
            <person name="Weber N.D."/>
            <person name="Virtaneva K."/>
            <person name="Barbian K."/>
            <person name="Babar A."/>
            <person name="Rosenke K."/>
        </authorList>
    </citation>
    <scope>NUCLEOTIDE SEQUENCE</scope>
    <source>
        <strain evidence="1">86</strain>
    </source>
</reference>
<dbReference type="SUPFAM" id="SSF46565">
    <property type="entry name" value="Chaperone J-domain"/>
    <property type="match status" value="1"/>
</dbReference>
<gene>
    <name evidence="1" type="ORF">KL86APRO_12359</name>
</gene>
<dbReference type="AlphaFoldDB" id="A0A212K940"/>
<name>A0A212K940_9PROT</name>